<dbReference type="PATRIC" id="fig|28087.4.peg.3577"/>
<dbReference type="NCBIfam" id="NF002543">
    <property type="entry name" value="PRK02101.1-4"/>
    <property type="match status" value="1"/>
</dbReference>
<dbReference type="Pfam" id="PF03883">
    <property type="entry name" value="H2O2_YaaD"/>
    <property type="match status" value="1"/>
</dbReference>
<name>A0A0W0YDA5_9GAMM</name>
<dbReference type="NCBIfam" id="NF002542">
    <property type="entry name" value="PRK02101.1-3"/>
    <property type="match status" value="1"/>
</dbReference>
<gene>
    <name evidence="2" type="ORF">Lsai_3337</name>
</gene>
<dbReference type="PANTHER" id="PTHR30283">
    <property type="entry name" value="PEROXIDE STRESS RESPONSE PROTEIN YAAA"/>
    <property type="match status" value="1"/>
</dbReference>
<sequence length="259" mass="29894">MLILLSPAKKLLDPSKPYDANISKPAFMDKTRILVNLMQTKSVDEIAALMDLSKDLAELNYHRYQIFHLDDKALLHSYPALFLFQGDVYQGLQAKNWTQDAVRYSQDHLRILSGLYGLLNPLDAIQPYRLEMGVRLENSEGKNLYDFWQDTITDALNQQLADQENPVLINLASVEYFKVVDEKKFNYPIITINFYENKNGQLKMIGIHAKKARGAMARFVMQNQFDDLSRLKEFSELGYKFNESTSSERHLDFVRSSPA</sequence>
<evidence type="ECO:0000313" key="3">
    <source>
        <dbReference type="Proteomes" id="UP000054621"/>
    </source>
</evidence>
<dbReference type="InterPro" id="IPR005583">
    <property type="entry name" value="YaaA"/>
</dbReference>
<reference evidence="2 3" key="1">
    <citation type="submission" date="2015-11" db="EMBL/GenBank/DDBJ databases">
        <title>Genomic analysis of 38 Legionella species identifies large and diverse effector repertoires.</title>
        <authorList>
            <person name="Burstein D."/>
            <person name="Amaro F."/>
            <person name="Zusman T."/>
            <person name="Lifshitz Z."/>
            <person name="Cohen O."/>
            <person name="Gilbert J.A."/>
            <person name="Pupko T."/>
            <person name="Shuman H.A."/>
            <person name="Segal G."/>
        </authorList>
    </citation>
    <scope>NUCLEOTIDE SEQUENCE [LARGE SCALE GENOMIC DNA]</scope>
    <source>
        <strain evidence="2 3">Mt.St.Helens-4</strain>
    </source>
</reference>
<dbReference type="HAMAP" id="MF_00652">
    <property type="entry name" value="UPF0246"/>
    <property type="match status" value="1"/>
</dbReference>
<dbReference type="STRING" id="28087.Lsai_3337"/>
<dbReference type="AlphaFoldDB" id="A0A0W0YDA5"/>
<evidence type="ECO:0000256" key="1">
    <source>
        <dbReference type="HAMAP-Rule" id="MF_00652"/>
    </source>
</evidence>
<dbReference type="PANTHER" id="PTHR30283:SF4">
    <property type="entry name" value="PEROXIDE STRESS RESISTANCE PROTEIN YAAA"/>
    <property type="match status" value="1"/>
</dbReference>
<dbReference type="EMBL" id="LNYV01000037">
    <property type="protein sequence ID" value="KTD54515.1"/>
    <property type="molecule type" value="Genomic_DNA"/>
</dbReference>
<comment type="caution">
    <text evidence="2">The sequence shown here is derived from an EMBL/GenBank/DDBJ whole genome shotgun (WGS) entry which is preliminary data.</text>
</comment>
<dbReference type="GO" id="GO:0033194">
    <property type="term" value="P:response to hydroperoxide"/>
    <property type="evidence" value="ECO:0007669"/>
    <property type="project" value="TreeGrafter"/>
</dbReference>
<dbReference type="RefSeq" id="WP_027269718.1">
    <property type="nucleotide sequence ID" value="NZ_CAAAJE010000004.1"/>
</dbReference>
<proteinExistence type="inferred from homology"/>
<protein>
    <recommendedName>
        <fullName evidence="1">UPF0246 protein Lsai_3337</fullName>
    </recommendedName>
</protein>
<dbReference type="Proteomes" id="UP000054621">
    <property type="component" value="Unassembled WGS sequence"/>
</dbReference>
<dbReference type="OrthoDB" id="9777133at2"/>
<accession>A0A0W0YDA5</accession>
<dbReference type="eggNOG" id="COG3022">
    <property type="taxonomic scope" value="Bacteria"/>
</dbReference>
<comment type="similarity">
    <text evidence="1">Belongs to the UPF0246 family.</text>
</comment>
<evidence type="ECO:0000313" key="2">
    <source>
        <dbReference type="EMBL" id="KTD54515.1"/>
    </source>
</evidence>
<organism evidence="2 3">
    <name type="scientific">Legionella sainthelensi</name>
    <dbReference type="NCBI Taxonomy" id="28087"/>
    <lineage>
        <taxon>Bacteria</taxon>
        <taxon>Pseudomonadati</taxon>
        <taxon>Pseudomonadota</taxon>
        <taxon>Gammaproteobacteria</taxon>
        <taxon>Legionellales</taxon>
        <taxon>Legionellaceae</taxon>
        <taxon>Legionella</taxon>
    </lineage>
</organism>
<dbReference type="GO" id="GO:0005829">
    <property type="term" value="C:cytosol"/>
    <property type="evidence" value="ECO:0007669"/>
    <property type="project" value="TreeGrafter"/>
</dbReference>